<evidence type="ECO:0000313" key="2">
    <source>
        <dbReference type="EMBL" id="SFA71575.1"/>
    </source>
</evidence>
<evidence type="ECO:0000256" key="1">
    <source>
        <dbReference type="SAM" id="Phobius"/>
    </source>
</evidence>
<feature type="transmembrane region" description="Helical" evidence="1">
    <location>
        <begin position="64"/>
        <end position="92"/>
    </location>
</feature>
<dbReference type="EMBL" id="FOJW01000001">
    <property type="protein sequence ID" value="SFA71575.1"/>
    <property type="molecule type" value="Genomic_DNA"/>
</dbReference>
<organism evidence="2 3">
    <name type="scientific">Lentibacillus halodurans</name>
    <dbReference type="NCBI Taxonomy" id="237679"/>
    <lineage>
        <taxon>Bacteria</taxon>
        <taxon>Bacillati</taxon>
        <taxon>Bacillota</taxon>
        <taxon>Bacilli</taxon>
        <taxon>Bacillales</taxon>
        <taxon>Bacillaceae</taxon>
        <taxon>Lentibacillus</taxon>
    </lineage>
</organism>
<sequence>MENQDKRLEQHKQEEPVSLLSRSLLTGFIGGLLGGFFGVVLYYFNFSEVAPKSYLLRSWLTAGWIDTWLGTVLSILMIGILSLLTAFIYFVLLKKVNSLWMGAAYGLVLWFIVFYVIQPIFPNIPHLTDFSGDTIVSTICLYILYGTFIGYSISYDYNETMHQLRGREKPKS</sequence>
<feature type="transmembrane region" description="Helical" evidence="1">
    <location>
        <begin position="99"/>
        <end position="122"/>
    </location>
</feature>
<dbReference type="RefSeq" id="WP_090232272.1">
    <property type="nucleotide sequence ID" value="NZ_FOJW01000001.1"/>
</dbReference>
<keyword evidence="3" id="KW-1185">Reference proteome</keyword>
<protein>
    <submittedName>
        <fullName evidence="2">Conserved membrane protein YqhR</fullName>
    </submittedName>
</protein>
<reference evidence="2 3" key="1">
    <citation type="submission" date="2016-10" db="EMBL/GenBank/DDBJ databases">
        <authorList>
            <person name="de Groot N.N."/>
        </authorList>
    </citation>
    <scope>NUCLEOTIDE SEQUENCE [LARGE SCALE GENOMIC DNA]</scope>
    <source>
        <strain evidence="2 3">CGMCC 1.3702</strain>
    </source>
</reference>
<keyword evidence="1" id="KW-1133">Transmembrane helix</keyword>
<accession>A0A1I0V5G4</accession>
<dbReference type="Pfam" id="PF11085">
    <property type="entry name" value="YqhR"/>
    <property type="match status" value="1"/>
</dbReference>
<proteinExistence type="predicted"/>
<feature type="transmembrane region" description="Helical" evidence="1">
    <location>
        <begin position="20"/>
        <end position="44"/>
    </location>
</feature>
<keyword evidence="1" id="KW-0812">Transmembrane</keyword>
<dbReference type="InterPro" id="IPR024563">
    <property type="entry name" value="YqhR"/>
</dbReference>
<dbReference type="STRING" id="237679.SAMN04488072_101195"/>
<feature type="transmembrane region" description="Helical" evidence="1">
    <location>
        <begin position="134"/>
        <end position="155"/>
    </location>
</feature>
<dbReference type="Proteomes" id="UP000198642">
    <property type="component" value="Unassembled WGS sequence"/>
</dbReference>
<keyword evidence="1" id="KW-0472">Membrane</keyword>
<gene>
    <name evidence="2" type="ORF">SAMN04488072_101195</name>
</gene>
<evidence type="ECO:0000313" key="3">
    <source>
        <dbReference type="Proteomes" id="UP000198642"/>
    </source>
</evidence>
<name>A0A1I0V5G4_9BACI</name>
<dbReference type="AlphaFoldDB" id="A0A1I0V5G4"/>
<dbReference type="OrthoDB" id="2691442at2"/>